<dbReference type="EMBL" id="JACMSC010000006">
    <property type="protein sequence ID" value="KAG6518860.1"/>
    <property type="molecule type" value="Genomic_DNA"/>
</dbReference>
<gene>
    <name evidence="1" type="ORF">ZIOFF_022341</name>
</gene>
<dbReference type="AlphaFoldDB" id="A0A8J5HK08"/>
<keyword evidence="2" id="KW-1185">Reference proteome</keyword>
<reference evidence="1 2" key="1">
    <citation type="submission" date="2020-08" db="EMBL/GenBank/DDBJ databases">
        <title>Plant Genome Project.</title>
        <authorList>
            <person name="Zhang R.-G."/>
        </authorList>
    </citation>
    <scope>NUCLEOTIDE SEQUENCE [LARGE SCALE GENOMIC DNA]</scope>
    <source>
        <tissue evidence="1">Rhizome</tissue>
    </source>
</reference>
<dbReference type="Proteomes" id="UP000734854">
    <property type="component" value="Unassembled WGS sequence"/>
</dbReference>
<protein>
    <submittedName>
        <fullName evidence="1">Uncharacterized protein</fullName>
    </submittedName>
</protein>
<comment type="caution">
    <text evidence="1">The sequence shown here is derived from an EMBL/GenBank/DDBJ whole genome shotgun (WGS) entry which is preliminary data.</text>
</comment>
<organism evidence="1 2">
    <name type="scientific">Zingiber officinale</name>
    <name type="common">Ginger</name>
    <name type="synonym">Amomum zingiber</name>
    <dbReference type="NCBI Taxonomy" id="94328"/>
    <lineage>
        <taxon>Eukaryota</taxon>
        <taxon>Viridiplantae</taxon>
        <taxon>Streptophyta</taxon>
        <taxon>Embryophyta</taxon>
        <taxon>Tracheophyta</taxon>
        <taxon>Spermatophyta</taxon>
        <taxon>Magnoliopsida</taxon>
        <taxon>Liliopsida</taxon>
        <taxon>Zingiberales</taxon>
        <taxon>Zingiberaceae</taxon>
        <taxon>Zingiber</taxon>
    </lineage>
</organism>
<accession>A0A8J5HK08</accession>
<evidence type="ECO:0000313" key="2">
    <source>
        <dbReference type="Proteomes" id="UP000734854"/>
    </source>
</evidence>
<name>A0A8J5HK08_ZINOF</name>
<sequence length="125" mass="14080">MVLDFPLPLVPTNTTVCPAGTQRLKFLNIDTSDREGYTNWTDSNATSPRISSIFNPLGSSASIRRRLLIQTRLQRKNLPYLDGLGPMAVVNAAGFGRTTCCFQWKRYFEGKWRYSETPAKQLGYG</sequence>
<proteinExistence type="predicted"/>
<evidence type="ECO:0000313" key="1">
    <source>
        <dbReference type="EMBL" id="KAG6518860.1"/>
    </source>
</evidence>